<organism evidence="1 2">
    <name type="scientific">Paraburkholderia largidicola</name>
    <dbReference type="NCBI Taxonomy" id="3014751"/>
    <lineage>
        <taxon>Bacteria</taxon>
        <taxon>Pseudomonadati</taxon>
        <taxon>Pseudomonadota</taxon>
        <taxon>Betaproteobacteria</taxon>
        <taxon>Burkholderiales</taxon>
        <taxon>Burkholderiaceae</taxon>
        <taxon>Paraburkholderia</taxon>
    </lineage>
</organism>
<geneLocation type="plasmid" evidence="1 2">
    <name>PPGU16_p2</name>
</geneLocation>
<evidence type="ECO:0000313" key="2">
    <source>
        <dbReference type="Proteomes" id="UP000510888"/>
    </source>
</evidence>
<dbReference type="EMBL" id="AP023177">
    <property type="protein sequence ID" value="BCF94928.1"/>
    <property type="molecule type" value="Genomic_DNA"/>
</dbReference>
<dbReference type="Proteomes" id="UP000510888">
    <property type="component" value="Plasmid PPGU16_p2"/>
</dbReference>
<evidence type="ECO:0000313" key="1">
    <source>
        <dbReference type="EMBL" id="BCF94928.1"/>
    </source>
</evidence>
<proteinExistence type="predicted"/>
<keyword evidence="2" id="KW-1185">Reference proteome</keyword>
<dbReference type="KEGG" id="plad:PPGU16_79950"/>
<gene>
    <name evidence="1" type="ORF">PPGU16_79950</name>
</gene>
<keyword evidence="1" id="KW-0614">Plasmid</keyword>
<dbReference type="AlphaFoldDB" id="A0A7I8C3D6"/>
<accession>A0A7I8C3D6</accession>
<name>A0A7I8C3D6_9BURK</name>
<protein>
    <submittedName>
        <fullName evidence="1">Uncharacterized protein</fullName>
    </submittedName>
</protein>
<sequence>MILAALTKVTVYRMHVLKWAVAPRSGAGAGKHGWRANRPGLNALCLALDVNT</sequence>
<reference evidence="1 2" key="1">
    <citation type="journal article" date="2020" name="Genes (Basel)">
        <title>Genomic Comparison of Insect Gut Symbionts from Divergent Burkholderia Subclades.</title>
        <authorList>
            <person name="Takeshita K."/>
            <person name="Kikuchi Y."/>
        </authorList>
    </citation>
    <scope>NUCLEOTIDE SEQUENCE [LARGE SCALE GENOMIC DNA]</scope>
    <source>
        <strain evidence="1 2">PGU16</strain>
        <plasmid evidence="1 2">PPGU16_p2</plasmid>
    </source>
</reference>